<keyword evidence="3 5" id="KW-1133">Transmembrane helix</keyword>
<feature type="transmembrane region" description="Helical" evidence="5">
    <location>
        <begin position="30"/>
        <end position="54"/>
    </location>
</feature>
<dbReference type="KEGG" id="mauu:NCTC10437_04693"/>
<feature type="domain" description="Major facilitator superfamily (MFS) profile" evidence="6">
    <location>
        <begin position="1"/>
        <end position="370"/>
    </location>
</feature>
<sequence>MASGAALIACCYGLARFGYGLFTPVLTDEFGLSSTAVGAIAATSYVGYCAAITVSAGLTRRAGPRTVAVGAGVVATVGMTVVALAPSAWVLAAGILVAGASTGVASPPLAAAISQRMGGAAGDRAQTIVNAGTGVGVLVSGPIAFALFDNWRWAWGVYAAIAAAVTAWVAFAVTGGPDSSARTLPTRRWRDGSAGLVVASSMTGIGSIAVWSFGRDLISSQGSASVAVASVAWTVLGAAGIAGGLGGDVMQRLGFRRAWIGTTVAMAFATVLLALATSSVVAIMLSVAIFGATYIGLTGLLLVWSTRVYPDSPSLGVGLSFFTVAVGQALGAPVAGVLIELLGATTTFVAFAVLGVTAVAVRPATAPAANQGSGPEGHAGAA</sequence>
<feature type="transmembrane region" description="Helical" evidence="5">
    <location>
        <begin position="91"/>
        <end position="113"/>
    </location>
</feature>
<name>A0A3S4RSU1_MYCAU</name>
<dbReference type="EMBL" id="LR134356">
    <property type="protein sequence ID" value="VEG57679.1"/>
    <property type="molecule type" value="Genomic_DNA"/>
</dbReference>
<feature type="transmembrane region" description="Helical" evidence="5">
    <location>
        <begin position="315"/>
        <end position="335"/>
    </location>
</feature>
<feature type="transmembrane region" description="Helical" evidence="5">
    <location>
        <begin position="341"/>
        <end position="361"/>
    </location>
</feature>
<evidence type="ECO:0000256" key="1">
    <source>
        <dbReference type="ARBA" id="ARBA00004651"/>
    </source>
</evidence>
<dbReference type="GO" id="GO:0022857">
    <property type="term" value="F:transmembrane transporter activity"/>
    <property type="evidence" value="ECO:0007669"/>
    <property type="project" value="InterPro"/>
</dbReference>
<keyword evidence="8" id="KW-1185">Reference proteome</keyword>
<evidence type="ECO:0000256" key="3">
    <source>
        <dbReference type="ARBA" id="ARBA00022989"/>
    </source>
</evidence>
<gene>
    <name evidence="7" type="ORF">NCTC10437_04693</name>
</gene>
<keyword evidence="2 5" id="KW-0812">Transmembrane</keyword>
<comment type="subcellular location">
    <subcellularLocation>
        <location evidence="1">Cell membrane</location>
        <topology evidence="1">Multi-pass membrane protein</topology>
    </subcellularLocation>
</comment>
<feature type="transmembrane region" description="Helical" evidence="5">
    <location>
        <begin position="153"/>
        <end position="173"/>
    </location>
</feature>
<evidence type="ECO:0000313" key="8">
    <source>
        <dbReference type="Proteomes" id="UP000279306"/>
    </source>
</evidence>
<feature type="transmembrane region" description="Helical" evidence="5">
    <location>
        <begin position="194"/>
        <end position="214"/>
    </location>
</feature>
<dbReference type="InterPro" id="IPR010645">
    <property type="entry name" value="MFS_4"/>
</dbReference>
<dbReference type="InterPro" id="IPR020846">
    <property type="entry name" value="MFS_dom"/>
</dbReference>
<evidence type="ECO:0000256" key="4">
    <source>
        <dbReference type="ARBA" id="ARBA00023136"/>
    </source>
</evidence>
<feature type="transmembrane region" description="Helical" evidence="5">
    <location>
        <begin position="66"/>
        <end position="85"/>
    </location>
</feature>
<dbReference type="PROSITE" id="PS50850">
    <property type="entry name" value="MFS"/>
    <property type="match status" value="1"/>
</dbReference>
<dbReference type="SUPFAM" id="SSF103473">
    <property type="entry name" value="MFS general substrate transporter"/>
    <property type="match status" value="1"/>
</dbReference>
<dbReference type="AlphaFoldDB" id="A0A3S4RSU1"/>
<dbReference type="Gene3D" id="1.20.1250.20">
    <property type="entry name" value="MFS general substrate transporter like domains"/>
    <property type="match status" value="2"/>
</dbReference>
<dbReference type="STRING" id="1791.GCA_001049355_02821"/>
<feature type="transmembrane region" description="Helical" evidence="5">
    <location>
        <begin position="226"/>
        <end position="246"/>
    </location>
</feature>
<dbReference type="GO" id="GO:0005886">
    <property type="term" value="C:plasma membrane"/>
    <property type="evidence" value="ECO:0007669"/>
    <property type="project" value="UniProtKB-SubCell"/>
</dbReference>
<protein>
    <submittedName>
        <fullName evidence="7">Arabinose efflux permease family protein</fullName>
    </submittedName>
</protein>
<proteinExistence type="predicted"/>
<keyword evidence="4 5" id="KW-0472">Membrane</keyword>
<dbReference type="Proteomes" id="UP000279306">
    <property type="component" value="Chromosome"/>
</dbReference>
<evidence type="ECO:0000256" key="5">
    <source>
        <dbReference type="SAM" id="Phobius"/>
    </source>
</evidence>
<dbReference type="Pfam" id="PF06779">
    <property type="entry name" value="MFS_4"/>
    <property type="match status" value="1"/>
</dbReference>
<evidence type="ECO:0000256" key="2">
    <source>
        <dbReference type="ARBA" id="ARBA00022692"/>
    </source>
</evidence>
<organism evidence="7 8">
    <name type="scientific">Mycolicibacterium aurum</name>
    <name type="common">Mycobacterium aurum</name>
    <dbReference type="NCBI Taxonomy" id="1791"/>
    <lineage>
        <taxon>Bacteria</taxon>
        <taxon>Bacillati</taxon>
        <taxon>Actinomycetota</taxon>
        <taxon>Actinomycetes</taxon>
        <taxon>Mycobacteriales</taxon>
        <taxon>Mycobacteriaceae</taxon>
        <taxon>Mycolicibacterium</taxon>
    </lineage>
</organism>
<reference evidence="7 8" key="1">
    <citation type="submission" date="2018-12" db="EMBL/GenBank/DDBJ databases">
        <authorList>
            <consortium name="Pathogen Informatics"/>
        </authorList>
    </citation>
    <scope>NUCLEOTIDE SEQUENCE [LARGE SCALE GENOMIC DNA]</scope>
    <source>
        <strain evidence="7 8">NCTC10437</strain>
    </source>
</reference>
<dbReference type="InterPro" id="IPR036259">
    <property type="entry name" value="MFS_trans_sf"/>
</dbReference>
<accession>A0A3S4RSU1</accession>
<feature type="transmembrane region" description="Helical" evidence="5">
    <location>
        <begin position="258"/>
        <end position="276"/>
    </location>
</feature>
<feature type="transmembrane region" description="Helical" evidence="5">
    <location>
        <begin position="125"/>
        <end position="147"/>
    </location>
</feature>
<dbReference type="PANTHER" id="PTHR23537:SF1">
    <property type="entry name" value="SUGAR TRANSPORTER"/>
    <property type="match status" value="1"/>
</dbReference>
<evidence type="ECO:0000313" key="7">
    <source>
        <dbReference type="EMBL" id="VEG57679.1"/>
    </source>
</evidence>
<feature type="transmembrane region" description="Helical" evidence="5">
    <location>
        <begin position="282"/>
        <end position="303"/>
    </location>
</feature>
<dbReference type="PANTHER" id="PTHR23537">
    <property type="match status" value="1"/>
</dbReference>
<evidence type="ECO:0000259" key="6">
    <source>
        <dbReference type="PROSITE" id="PS50850"/>
    </source>
</evidence>